<dbReference type="OrthoDB" id="3029913at2759"/>
<gene>
    <name evidence="2" type="ORF">FSARC_8675</name>
</gene>
<reference evidence="2" key="1">
    <citation type="journal article" date="2020" name="BMC Genomics">
        <title>Correction to: Identification and distribution of gene clusters required for synthesis of sphingolipid metabolism inhibitors in diverse species of the filamentous fungus Fusarium.</title>
        <authorList>
            <person name="Kim H.S."/>
            <person name="Lohmar J.M."/>
            <person name="Busman M."/>
            <person name="Brown D.W."/>
            <person name="Naumann T.A."/>
            <person name="Divon H.H."/>
            <person name="Lysoe E."/>
            <person name="Uhlig S."/>
            <person name="Proctor R.H."/>
        </authorList>
    </citation>
    <scope>NUCLEOTIDE SEQUENCE</scope>
    <source>
        <strain evidence="2">NRRL 20472</strain>
    </source>
</reference>
<protein>
    <submittedName>
        <fullName evidence="2">Uncharacterized protein</fullName>
    </submittedName>
</protein>
<name>A0A8H4TSL5_9HYPO</name>
<reference evidence="2" key="2">
    <citation type="submission" date="2020-05" db="EMBL/GenBank/DDBJ databases">
        <authorList>
            <person name="Kim H.-S."/>
            <person name="Proctor R.H."/>
            <person name="Brown D.W."/>
        </authorList>
    </citation>
    <scope>NUCLEOTIDE SEQUENCE</scope>
    <source>
        <strain evidence="2">NRRL 20472</strain>
    </source>
</reference>
<evidence type="ECO:0000256" key="1">
    <source>
        <dbReference type="SAM" id="MobiDB-lite"/>
    </source>
</evidence>
<proteinExistence type="predicted"/>
<sequence>MPLHQGTDVSDPDNIPASLQQRHVGAPSNRGQPPGSEPASAPRFLMRVSSNLTDSHSQVRLDRANLPQDLIFSIVLKQSEINQYLLMEVTVDIALGSPNDATYFLMSNYTGPGAHMLTNLRFNVIPTTYHDQNRNQYYLRIRLLPRAERGWVIAPAVPELSFLLGLASINAPGRGFATATIESRARYSRNPAVSLEDPNIRIVDNPPLSVDVVM</sequence>
<evidence type="ECO:0000313" key="2">
    <source>
        <dbReference type="EMBL" id="KAF4963307.1"/>
    </source>
</evidence>
<comment type="caution">
    <text evidence="2">The sequence shown here is derived from an EMBL/GenBank/DDBJ whole genome shotgun (WGS) entry which is preliminary data.</text>
</comment>
<dbReference type="Proteomes" id="UP000622797">
    <property type="component" value="Unassembled WGS sequence"/>
</dbReference>
<keyword evidence="3" id="KW-1185">Reference proteome</keyword>
<accession>A0A8H4TSL5</accession>
<dbReference type="EMBL" id="JABEXW010000481">
    <property type="protein sequence ID" value="KAF4963307.1"/>
    <property type="molecule type" value="Genomic_DNA"/>
</dbReference>
<organism evidence="2 3">
    <name type="scientific">Fusarium sarcochroum</name>
    <dbReference type="NCBI Taxonomy" id="1208366"/>
    <lineage>
        <taxon>Eukaryota</taxon>
        <taxon>Fungi</taxon>
        <taxon>Dikarya</taxon>
        <taxon>Ascomycota</taxon>
        <taxon>Pezizomycotina</taxon>
        <taxon>Sordariomycetes</taxon>
        <taxon>Hypocreomycetidae</taxon>
        <taxon>Hypocreales</taxon>
        <taxon>Nectriaceae</taxon>
        <taxon>Fusarium</taxon>
        <taxon>Fusarium lateritium species complex</taxon>
    </lineage>
</organism>
<evidence type="ECO:0000313" key="3">
    <source>
        <dbReference type="Proteomes" id="UP000622797"/>
    </source>
</evidence>
<feature type="region of interest" description="Disordered" evidence="1">
    <location>
        <begin position="1"/>
        <end position="41"/>
    </location>
</feature>
<dbReference type="AlphaFoldDB" id="A0A8H4TSL5"/>